<keyword evidence="3" id="KW-1185">Reference proteome</keyword>
<dbReference type="Gene3D" id="3.30.70.330">
    <property type="match status" value="1"/>
</dbReference>
<feature type="region of interest" description="Disordered" evidence="1">
    <location>
        <begin position="1048"/>
        <end position="1070"/>
    </location>
</feature>
<evidence type="ECO:0000313" key="2">
    <source>
        <dbReference type="EMBL" id="CAK0883736.1"/>
    </source>
</evidence>
<dbReference type="InterPro" id="IPR035979">
    <property type="entry name" value="RBD_domain_sf"/>
</dbReference>
<dbReference type="SUPFAM" id="SSF54928">
    <property type="entry name" value="RNA-binding domain, RBD"/>
    <property type="match status" value="1"/>
</dbReference>
<dbReference type="SUPFAM" id="SSF56672">
    <property type="entry name" value="DNA/RNA polymerases"/>
    <property type="match status" value="1"/>
</dbReference>
<sequence length="1148" mass="123467">RRCCLPGRGRPQPQARRSLQADLRETFQRWGALQSVQVNREGAREVGVVTFAEAIDASDAQRQLHGQICNFEGAAGALAVVAGAPELLSPPVPRPAPTPVPAPALPAPVMQSHPAAMQSHPAAMQSHPAAPPPDITWQRLPALPNPPKSAQKAKTMQRGVDYDLDDIWECALPVSHNLLEYISFSVGDILCGGDLSLVTLDSAPVVVRCAPWSTLCDGSDRPVHVCGVSAGGSFVRGTDGAVLPRATAPFSAPTYLASARQSKLAWRAMASDARARLKLLQADRRARCEQRRFRAGQSDDSSSDEGWLDAEVAADFDEAVQCGQAGINYNDGFVLTYGRRERRREKALMSQWRSITGSNWADMEDAQEAVLDALGAVLPECGSLLARLYAKPAVGLWPDGEGDLREFSAGAGVPQGCPLSPAAYAAALHRATLLHFTGSPRWLVTACLDDVVAVVPAAEAQQLLQDLSGRMNAWGLTLNETKTKVWPPPGHAQCPPALRPYVVDELRVLGCGLTRRQDDDWEELAAGSGGGARAMSKVAEALRVVGQTLQDALAAGLGLQEAGAMLRWTARGLPNHPLRAQLVDLQAVQNFDHALRGIWGWLLDEPLTDREWAQACLPLRVGGLAAGAAEPRREAARVAAWCAAAPKVALALGMGSAEELLARQAAGAGDFASAVAACSAKVGNAAHYLQVSLAQGERGRQKDLMRPIMVVLQGNATAGLDNRALGRIHSCGGPGAGAFTLLPTAPERRMAGDLYRLSLRRRLQMEGARLLKTGPARAGRRDSVRDLLARWLAERVAGPVRTEQTVPQWLRRRRDPATGQERVELAVLDVKWCEKGTWHVVGTGGRLGEAARQLVLDRLGRRDGEAGASADAAAFWQELSAALQTGVAEQILAAHRPAAENRDLQNLFTAREEKRERKAMAKWMRSSIAKGVRNCVSDLFGFKPDSKTADDFECVSDSDDDGSSKLRTILMQAKSVNKNQDADLMKQLLERIQPNKPKQPDPTADLLANLQAVRDTGMSSGPAPSRPTPQEDNAALLRGLLVQMQHAPVTPSKRPDVPFSAPEPAEEIEEDEVTLNACIEVARKILPDTDTDDWPKDGDAFISRIASAAGILRANSLSETTGTNKTAKVMQLVDHVIRGKSIQMPPTQ</sequence>
<organism evidence="2 3">
    <name type="scientific">Prorocentrum cordatum</name>
    <dbReference type="NCBI Taxonomy" id="2364126"/>
    <lineage>
        <taxon>Eukaryota</taxon>
        <taxon>Sar</taxon>
        <taxon>Alveolata</taxon>
        <taxon>Dinophyceae</taxon>
        <taxon>Prorocentrales</taxon>
        <taxon>Prorocentraceae</taxon>
        <taxon>Prorocentrum</taxon>
    </lineage>
</organism>
<dbReference type="InterPro" id="IPR043502">
    <property type="entry name" value="DNA/RNA_pol_sf"/>
</dbReference>
<comment type="caution">
    <text evidence="2">The sequence shown here is derived from an EMBL/GenBank/DDBJ whole genome shotgun (WGS) entry which is preliminary data.</text>
</comment>
<gene>
    <name evidence="2" type="ORF">PCOR1329_LOCUS65868</name>
</gene>
<reference evidence="2" key="1">
    <citation type="submission" date="2023-10" db="EMBL/GenBank/DDBJ databases">
        <authorList>
            <person name="Chen Y."/>
            <person name="Shah S."/>
            <person name="Dougan E. K."/>
            <person name="Thang M."/>
            <person name="Chan C."/>
        </authorList>
    </citation>
    <scope>NUCLEOTIDE SEQUENCE [LARGE SCALE GENOMIC DNA]</scope>
</reference>
<proteinExistence type="predicted"/>
<dbReference type="EMBL" id="CAUYUJ010018456">
    <property type="protein sequence ID" value="CAK0883736.1"/>
    <property type="molecule type" value="Genomic_DNA"/>
</dbReference>
<dbReference type="Proteomes" id="UP001189429">
    <property type="component" value="Unassembled WGS sequence"/>
</dbReference>
<evidence type="ECO:0000313" key="3">
    <source>
        <dbReference type="Proteomes" id="UP001189429"/>
    </source>
</evidence>
<feature type="non-terminal residue" evidence="2">
    <location>
        <position position="1"/>
    </location>
</feature>
<accession>A0ABN9WBS3</accession>
<evidence type="ECO:0008006" key="4">
    <source>
        <dbReference type="Google" id="ProtNLM"/>
    </source>
</evidence>
<protein>
    <recommendedName>
        <fullName evidence="4">RNA-directed RNA polymerase</fullName>
    </recommendedName>
</protein>
<dbReference type="InterPro" id="IPR012677">
    <property type="entry name" value="Nucleotide-bd_a/b_plait_sf"/>
</dbReference>
<evidence type="ECO:0000256" key="1">
    <source>
        <dbReference type="SAM" id="MobiDB-lite"/>
    </source>
</evidence>
<name>A0ABN9WBS3_9DINO</name>